<evidence type="ECO:0000313" key="2">
    <source>
        <dbReference type="EMBL" id="GAF97252.1"/>
    </source>
</evidence>
<sequence>IGNIFADPLFVTGPLGDYYLSQFAGGQISQSLCVNNGTNNAPALSPNGYTTSTLNTPESSPVDMGYHYPDSGDAAVHMLITGVPGGHGSIEPNHPAPGAATLAYTQVVLHAVPDTDYRIVGWTGLDDDDMLLGLDSAVILMDSDKEIYVTFEPDVNILSMFVEDSGDGQGHGTLTANPTAPGNAYFYGEVVTLTADPNEGYGLVYWAGDVDNPNSTGLTNTVTMTGNKAVSVKFS</sequence>
<proteinExistence type="predicted"/>
<gene>
    <name evidence="2" type="ORF">S01H1_21751</name>
</gene>
<evidence type="ECO:0000259" key="1">
    <source>
        <dbReference type="Pfam" id="PF18998"/>
    </source>
</evidence>
<feature type="non-terminal residue" evidence="2">
    <location>
        <position position="1"/>
    </location>
</feature>
<feature type="domain" description="Bacterial repeat" evidence="1">
    <location>
        <begin position="169"/>
        <end position="235"/>
    </location>
</feature>
<name>X0UA73_9ZZZZ</name>
<feature type="non-terminal residue" evidence="2">
    <location>
        <position position="235"/>
    </location>
</feature>
<dbReference type="Pfam" id="PF18998">
    <property type="entry name" value="Flg_new_2"/>
    <property type="match status" value="2"/>
</dbReference>
<feature type="domain" description="Bacterial repeat" evidence="1">
    <location>
        <begin position="81"/>
        <end position="153"/>
    </location>
</feature>
<dbReference type="InterPro" id="IPR044060">
    <property type="entry name" value="Bacterial_rp_domain"/>
</dbReference>
<comment type="caution">
    <text evidence="2">The sequence shown here is derived from an EMBL/GenBank/DDBJ whole genome shotgun (WGS) entry which is preliminary data.</text>
</comment>
<accession>X0UA73</accession>
<dbReference type="EMBL" id="BARS01012119">
    <property type="protein sequence ID" value="GAF97252.1"/>
    <property type="molecule type" value="Genomic_DNA"/>
</dbReference>
<protein>
    <recommendedName>
        <fullName evidence="1">Bacterial repeat domain-containing protein</fullName>
    </recommendedName>
</protein>
<reference evidence="2" key="1">
    <citation type="journal article" date="2014" name="Front. Microbiol.">
        <title>High frequency of phylogenetically diverse reductive dehalogenase-homologous genes in deep subseafloor sedimentary metagenomes.</title>
        <authorList>
            <person name="Kawai M."/>
            <person name="Futagami T."/>
            <person name="Toyoda A."/>
            <person name="Takaki Y."/>
            <person name="Nishi S."/>
            <person name="Hori S."/>
            <person name="Arai W."/>
            <person name="Tsubouchi T."/>
            <person name="Morono Y."/>
            <person name="Uchiyama I."/>
            <person name="Ito T."/>
            <person name="Fujiyama A."/>
            <person name="Inagaki F."/>
            <person name="Takami H."/>
        </authorList>
    </citation>
    <scope>NUCLEOTIDE SEQUENCE</scope>
    <source>
        <strain evidence="2">Expedition CK06-06</strain>
    </source>
</reference>
<organism evidence="2">
    <name type="scientific">marine sediment metagenome</name>
    <dbReference type="NCBI Taxonomy" id="412755"/>
    <lineage>
        <taxon>unclassified sequences</taxon>
        <taxon>metagenomes</taxon>
        <taxon>ecological metagenomes</taxon>
    </lineage>
</organism>
<dbReference type="AlphaFoldDB" id="X0UA73"/>